<keyword evidence="1" id="KW-1133">Transmembrane helix</keyword>
<reference evidence="2" key="1">
    <citation type="journal article" date="2020" name="Stud. Mycol.">
        <title>101 Dothideomycetes genomes: a test case for predicting lifestyles and emergence of pathogens.</title>
        <authorList>
            <person name="Haridas S."/>
            <person name="Albert R."/>
            <person name="Binder M."/>
            <person name="Bloem J."/>
            <person name="Labutti K."/>
            <person name="Salamov A."/>
            <person name="Andreopoulos B."/>
            <person name="Baker S."/>
            <person name="Barry K."/>
            <person name="Bills G."/>
            <person name="Bluhm B."/>
            <person name="Cannon C."/>
            <person name="Castanera R."/>
            <person name="Culley D."/>
            <person name="Daum C."/>
            <person name="Ezra D."/>
            <person name="Gonzalez J."/>
            <person name="Henrissat B."/>
            <person name="Kuo A."/>
            <person name="Liang C."/>
            <person name="Lipzen A."/>
            <person name="Lutzoni F."/>
            <person name="Magnuson J."/>
            <person name="Mondo S."/>
            <person name="Nolan M."/>
            <person name="Ohm R."/>
            <person name="Pangilinan J."/>
            <person name="Park H.-J."/>
            <person name="Ramirez L."/>
            <person name="Alfaro M."/>
            <person name="Sun H."/>
            <person name="Tritt A."/>
            <person name="Yoshinaga Y."/>
            <person name="Zwiers L.-H."/>
            <person name="Turgeon B."/>
            <person name="Goodwin S."/>
            <person name="Spatafora J."/>
            <person name="Crous P."/>
            <person name="Grigoriev I."/>
        </authorList>
    </citation>
    <scope>NUCLEOTIDE SEQUENCE</scope>
    <source>
        <strain evidence="2">CBS 260.36</strain>
    </source>
</reference>
<evidence type="ECO:0000256" key="1">
    <source>
        <dbReference type="SAM" id="Phobius"/>
    </source>
</evidence>
<protein>
    <submittedName>
        <fullName evidence="2">Uncharacterized protein</fullName>
    </submittedName>
</protein>
<name>A0A9P4IUT2_9PEZI</name>
<sequence>MCLRYNSVTKLRGICYISTHKYLLPCAIQILVSQFIGSAALFRALLSTCTSTF</sequence>
<keyword evidence="1" id="KW-0812">Transmembrane</keyword>
<comment type="caution">
    <text evidence="2">The sequence shown here is derived from an EMBL/GenBank/DDBJ whole genome shotgun (WGS) entry which is preliminary data.</text>
</comment>
<gene>
    <name evidence="2" type="ORF">K461DRAFT_57941</name>
</gene>
<dbReference type="AlphaFoldDB" id="A0A9P4IUT2"/>
<evidence type="ECO:0000313" key="3">
    <source>
        <dbReference type="Proteomes" id="UP000799439"/>
    </source>
</evidence>
<accession>A0A9P4IUT2</accession>
<feature type="transmembrane region" description="Helical" evidence="1">
    <location>
        <begin position="22"/>
        <end position="46"/>
    </location>
</feature>
<proteinExistence type="predicted"/>
<evidence type="ECO:0000313" key="2">
    <source>
        <dbReference type="EMBL" id="KAF2149154.1"/>
    </source>
</evidence>
<dbReference type="EMBL" id="ML996092">
    <property type="protein sequence ID" value="KAF2149154.1"/>
    <property type="molecule type" value="Genomic_DNA"/>
</dbReference>
<keyword evidence="3" id="KW-1185">Reference proteome</keyword>
<dbReference type="Proteomes" id="UP000799439">
    <property type="component" value="Unassembled WGS sequence"/>
</dbReference>
<keyword evidence="1" id="KW-0472">Membrane</keyword>
<organism evidence="2 3">
    <name type="scientific">Myriangium duriaei CBS 260.36</name>
    <dbReference type="NCBI Taxonomy" id="1168546"/>
    <lineage>
        <taxon>Eukaryota</taxon>
        <taxon>Fungi</taxon>
        <taxon>Dikarya</taxon>
        <taxon>Ascomycota</taxon>
        <taxon>Pezizomycotina</taxon>
        <taxon>Dothideomycetes</taxon>
        <taxon>Dothideomycetidae</taxon>
        <taxon>Myriangiales</taxon>
        <taxon>Myriangiaceae</taxon>
        <taxon>Myriangium</taxon>
    </lineage>
</organism>